<comment type="caution">
    <text evidence="3">The sequence shown here is derived from an EMBL/GenBank/DDBJ whole genome shotgun (WGS) entry which is preliminary data.</text>
</comment>
<keyword evidence="1" id="KW-0175">Coiled coil</keyword>
<evidence type="ECO:0000313" key="3">
    <source>
        <dbReference type="EMBL" id="GFR40311.1"/>
    </source>
</evidence>
<proteinExistence type="predicted"/>
<gene>
    <name evidence="3" type="ORF">Agub_g846</name>
</gene>
<dbReference type="SUPFAM" id="SSF57997">
    <property type="entry name" value="Tropomyosin"/>
    <property type="match status" value="1"/>
</dbReference>
<feature type="coiled-coil region" evidence="1">
    <location>
        <begin position="102"/>
        <end position="235"/>
    </location>
</feature>
<sequence length="273" mass="29946">MAMAMDAMDVTASEPPISDDKAGLPSADQSQGDQQPQCSTGDIPISNNAEAAGKERHTSRQRQRRGLDPGTFLLAGAGCLVATLVRGFLRQQRELLETCRQLRSAQAQLAVKEQALQRTEEQRKLEQEGRMTHLNQQVTDAQRELTSAHDLCRQAATRLEQSMSDLSVTETELRAARTQLNTASRDLALTRAQLDATEGELGVTRSANELMKREIDTLRRQLREAGQQLEGYIMASRQRKNGLGDMDGMGVGGRFTSEEDDVAAGGLGGWDTY</sequence>
<dbReference type="AlphaFoldDB" id="A0AAD3HH19"/>
<evidence type="ECO:0000313" key="4">
    <source>
        <dbReference type="Proteomes" id="UP001054857"/>
    </source>
</evidence>
<dbReference type="EMBL" id="BMAR01000001">
    <property type="protein sequence ID" value="GFR40311.1"/>
    <property type="molecule type" value="Genomic_DNA"/>
</dbReference>
<dbReference type="Proteomes" id="UP001054857">
    <property type="component" value="Unassembled WGS sequence"/>
</dbReference>
<evidence type="ECO:0000256" key="2">
    <source>
        <dbReference type="SAM" id="MobiDB-lite"/>
    </source>
</evidence>
<protein>
    <submittedName>
        <fullName evidence="3">Uncharacterized protein</fullName>
    </submittedName>
</protein>
<organism evidence="3 4">
    <name type="scientific">Astrephomene gubernaculifera</name>
    <dbReference type="NCBI Taxonomy" id="47775"/>
    <lineage>
        <taxon>Eukaryota</taxon>
        <taxon>Viridiplantae</taxon>
        <taxon>Chlorophyta</taxon>
        <taxon>core chlorophytes</taxon>
        <taxon>Chlorophyceae</taxon>
        <taxon>CS clade</taxon>
        <taxon>Chlamydomonadales</taxon>
        <taxon>Astrephomenaceae</taxon>
        <taxon>Astrephomene</taxon>
    </lineage>
</organism>
<reference evidence="3 4" key="1">
    <citation type="journal article" date="2021" name="Sci. Rep.">
        <title>Genome sequencing of the multicellular alga Astrephomene provides insights into convergent evolution of germ-soma differentiation.</title>
        <authorList>
            <person name="Yamashita S."/>
            <person name="Yamamoto K."/>
            <person name="Matsuzaki R."/>
            <person name="Suzuki S."/>
            <person name="Yamaguchi H."/>
            <person name="Hirooka S."/>
            <person name="Minakuchi Y."/>
            <person name="Miyagishima S."/>
            <person name="Kawachi M."/>
            <person name="Toyoda A."/>
            <person name="Nozaki H."/>
        </authorList>
    </citation>
    <scope>NUCLEOTIDE SEQUENCE [LARGE SCALE GENOMIC DNA]</scope>
    <source>
        <strain evidence="3 4">NIES-4017</strain>
    </source>
</reference>
<accession>A0AAD3HH19</accession>
<feature type="compositionally biased region" description="Polar residues" evidence="2">
    <location>
        <begin position="27"/>
        <end position="49"/>
    </location>
</feature>
<feature type="region of interest" description="Disordered" evidence="2">
    <location>
        <begin position="1"/>
        <end position="65"/>
    </location>
</feature>
<keyword evidence="4" id="KW-1185">Reference proteome</keyword>
<evidence type="ECO:0000256" key="1">
    <source>
        <dbReference type="SAM" id="Coils"/>
    </source>
</evidence>
<name>A0AAD3HH19_9CHLO</name>